<protein>
    <submittedName>
        <fullName evidence="2">SDR family NAD(P)-dependent oxidoreductase</fullName>
    </submittedName>
</protein>
<dbReference type="Pfam" id="PF00106">
    <property type="entry name" value="adh_short"/>
    <property type="match status" value="1"/>
</dbReference>
<dbReference type="GO" id="GO:0032787">
    <property type="term" value="P:monocarboxylic acid metabolic process"/>
    <property type="evidence" value="ECO:0007669"/>
    <property type="project" value="UniProtKB-ARBA"/>
</dbReference>
<dbReference type="InterPro" id="IPR002347">
    <property type="entry name" value="SDR_fam"/>
</dbReference>
<dbReference type="PANTHER" id="PTHR42879">
    <property type="entry name" value="3-OXOACYL-(ACYL-CARRIER-PROTEIN) REDUCTASE"/>
    <property type="match status" value="1"/>
</dbReference>
<evidence type="ECO:0000256" key="1">
    <source>
        <dbReference type="ARBA" id="ARBA00006484"/>
    </source>
</evidence>
<dbReference type="InterPro" id="IPR050259">
    <property type="entry name" value="SDR"/>
</dbReference>
<sequence length="72" mass="7793">MEQNNWGRIINISSNVCWTVAPKVTHYTAAKMGVIGFTRALATEVADSGVTVNAIAPGLVRTQYFSVKPKIV</sequence>
<reference evidence="2" key="1">
    <citation type="journal article" date="2021" name="Antonie Van Leeuwenhoek">
        <title>Draft genome and description of Waterburya agarophytonicola gen. nov. sp. nov. (Pleurocapsales, Cyanobacteria): a seaweed symbiont.</title>
        <authorList>
            <person name="Bonthond G."/>
            <person name="Shalygin S."/>
            <person name="Bayer T."/>
            <person name="Weinberger F."/>
        </authorList>
    </citation>
    <scope>NUCLEOTIDE SEQUENCE</scope>
    <source>
        <strain evidence="2">KI4</strain>
    </source>
</reference>
<name>A0A964FLZ3_9CYAN</name>
<dbReference type="SUPFAM" id="SSF51735">
    <property type="entry name" value="NAD(P)-binding Rossmann-fold domains"/>
    <property type="match status" value="1"/>
</dbReference>
<dbReference type="EMBL" id="JADWDC010000100">
    <property type="protein sequence ID" value="MCC0179653.1"/>
    <property type="molecule type" value="Genomic_DNA"/>
</dbReference>
<dbReference type="Gene3D" id="3.40.50.720">
    <property type="entry name" value="NAD(P)-binding Rossmann-like Domain"/>
    <property type="match status" value="1"/>
</dbReference>
<evidence type="ECO:0000313" key="3">
    <source>
        <dbReference type="Proteomes" id="UP000729733"/>
    </source>
</evidence>
<dbReference type="PANTHER" id="PTHR42879:SF2">
    <property type="entry name" value="3-OXOACYL-[ACYL-CARRIER-PROTEIN] REDUCTASE FABG"/>
    <property type="match status" value="1"/>
</dbReference>
<organism evidence="2 3">
    <name type="scientific">Waterburya agarophytonicola KI4</name>
    <dbReference type="NCBI Taxonomy" id="2874699"/>
    <lineage>
        <taxon>Bacteria</taxon>
        <taxon>Bacillati</taxon>
        <taxon>Cyanobacteriota</taxon>
        <taxon>Cyanophyceae</taxon>
        <taxon>Pleurocapsales</taxon>
        <taxon>Hyellaceae</taxon>
        <taxon>Waterburya</taxon>
        <taxon>Waterburya agarophytonicola</taxon>
    </lineage>
</organism>
<evidence type="ECO:0000313" key="2">
    <source>
        <dbReference type="EMBL" id="MCC0179653.1"/>
    </source>
</evidence>
<dbReference type="CDD" id="cd05233">
    <property type="entry name" value="SDR_c"/>
    <property type="match status" value="1"/>
</dbReference>
<comment type="similarity">
    <text evidence="1">Belongs to the short-chain dehydrogenases/reductases (SDR) family.</text>
</comment>
<dbReference type="PROSITE" id="PS00061">
    <property type="entry name" value="ADH_SHORT"/>
    <property type="match status" value="1"/>
</dbReference>
<gene>
    <name evidence="2" type="ORF">I4641_22125</name>
</gene>
<proteinExistence type="inferred from homology"/>
<keyword evidence="3" id="KW-1185">Reference proteome</keyword>
<dbReference type="PRINTS" id="PR00081">
    <property type="entry name" value="GDHRDH"/>
</dbReference>
<dbReference type="InterPro" id="IPR020904">
    <property type="entry name" value="Sc_DH/Rdtase_CS"/>
</dbReference>
<comment type="caution">
    <text evidence="2">The sequence shown here is derived from an EMBL/GenBank/DDBJ whole genome shotgun (WGS) entry which is preliminary data.</text>
</comment>
<dbReference type="InterPro" id="IPR036291">
    <property type="entry name" value="NAD(P)-bd_dom_sf"/>
</dbReference>
<accession>A0A964FLZ3</accession>
<dbReference type="PRINTS" id="PR00080">
    <property type="entry name" value="SDRFAMILY"/>
</dbReference>
<dbReference type="AlphaFoldDB" id="A0A964FLZ3"/>
<dbReference type="Proteomes" id="UP000729733">
    <property type="component" value="Unassembled WGS sequence"/>
</dbReference>